<dbReference type="AlphaFoldDB" id="A0A0A7GGM3"/>
<dbReference type="Proteomes" id="UP000030624">
    <property type="component" value="Chromosome"/>
</dbReference>
<organism evidence="1 2">
    <name type="scientific">Geoglobus acetivorans</name>
    <dbReference type="NCBI Taxonomy" id="565033"/>
    <lineage>
        <taxon>Archaea</taxon>
        <taxon>Methanobacteriati</taxon>
        <taxon>Methanobacteriota</taxon>
        <taxon>Archaeoglobi</taxon>
        <taxon>Archaeoglobales</taxon>
        <taxon>Archaeoglobaceae</taxon>
        <taxon>Geoglobus</taxon>
    </lineage>
</organism>
<dbReference type="Pfam" id="PF02593">
    <property type="entry name" value="DUF166"/>
    <property type="match status" value="1"/>
</dbReference>
<dbReference type="HOGENOM" id="CLU_077076_0_0_2"/>
<proteinExistence type="predicted"/>
<dbReference type="eggNOG" id="arCOG02468">
    <property type="taxonomic scope" value="Archaea"/>
</dbReference>
<dbReference type="KEGG" id="gac:GACE_2163"/>
<protein>
    <submittedName>
        <fullName evidence="1">Thymidylate synthase</fullName>
    </submittedName>
</protein>
<dbReference type="RefSeq" id="WP_048093303.1">
    <property type="nucleotide sequence ID" value="NZ_CP009552.1"/>
</dbReference>
<evidence type="ECO:0000313" key="1">
    <source>
        <dbReference type="EMBL" id="AIY91184.1"/>
    </source>
</evidence>
<dbReference type="GeneID" id="24798726"/>
<dbReference type="STRING" id="565033.GACE_2163"/>
<accession>A0A0A7GGM3</accession>
<evidence type="ECO:0000313" key="2">
    <source>
        <dbReference type="Proteomes" id="UP000030624"/>
    </source>
</evidence>
<dbReference type="EMBL" id="CP009552">
    <property type="protein sequence ID" value="AIY91184.1"/>
    <property type="molecule type" value="Genomic_DNA"/>
</dbReference>
<gene>
    <name evidence="1" type="ORF">GACE_2163</name>
</gene>
<dbReference type="InterPro" id="IPR003745">
    <property type="entry name" value="DUF166"/>
</dbReference>
<sequence length="255" mass="28979">MEIGVLYSGEFGKRFVSNLAYPDSCPHFGACGIDECDHCKAYDFSDRIVLVRELDEPASYGIYIEKPEEIVGKVECEILVAINLHPDIIAELPGIADVRSIIIPVEHPAWLSVGLREQVRRKCEEAGIKFYTPKPFCSSNTPLTNLGFGKPEFRVEMNGNVIERVEVVKSDPCGNAYYVARRMQGYEISDLREFWKEIHQHQCAYPCLASMERDAEIKEAPFHLAGYVMVYQFSRACGVDAESFVPEHMRRFVLE</sequence>
<name>A0A0A7GGM3_GEOAI</name>
<reference evidence="1 2" key="1">
    <citation type="journal article" date="2015" name="Appl. Environ. Microbiol.">
        <title>The Geoglobus acetivorans genome: Fe(III) reduction, acetate utilization, autotrophic growth, and degradation of aromatic compounds in a hyperthermophilic archaeon.</title>
        <authorList>
            <person name="Mardanov A.V."/>
            <person name="Slododkina G.B."/>
            <person name="Slobodkin A.I."/>
            <person name="Beletsky A.V."/>
            <person name="Gavrilov S.N."/>
            <person name="Kublanov I.V."/>
            <person name="Bonch-Osmolovskaya E.A."/>
            <person name="Skryabin K.G."/>
            <person name="Ravin N.V."/>
        </authorList>
    </citation>
    <scope>NUCLEOTIDE SEQUENCE [LARGE SCALE GENOMIC DNA]</scope>
    <source>
        <strain evidence="1 2">SBH6</strain>
    </source>
</reference>